<accession>G2PFZ0</accession>
<dbReference type="KEGG" id="svl:Strvi_5631"/>
<sequence length="131" mass="14313">MNTRKHLITTALSATLLGSALALAPAAGAAGYPNQNWARTSGNSAGVVFHPHGDQFEIWDNVHDASATWVAYNYKGVNDSWKRVGHVVDGHQTVSHNLYESINGKPAYIYFEVCDTVKGCSKASWYRTWGS</sequence>
<protein>
    <recommendedName>
        <fullName evidence="4">Secreted protein</fullName>
    </recommendedName>
</protein>
<feature type="signal peptide" evidence="1">
    <location>
        <begin position="1"/>
        <end position="29"/>
    </location>
</feature>
<evidence type="ECO:0000313" key="2">
    <source>
        <dbReference type="EMBL" id="AEM85145.1"/>
    </source>
</evidence>
<keyword evidence="3" id="KW-1185">Reference proteome</keyword>
<dbReference type="PROSITE" id="PS51318">
    <property type="entry name" value="TAT"/>
    <property type="match status" value="1"/>
</dbReference>
<dbReference type="eggNOG" id="ENOG5030XZD">
    <property type="taxonomic scope" value="Bacteria"/>
</dbReference>
<evidence type="ECO:0000256" key="1">
    <source>
        <dbReference type="SAM" id="SignalP"/>
    </source>
</evidence>
<dbReference type="Proteomes" id="UP000008703">
    <property type="component" value="Chromosome"/>
</dbReference>
<dbReference type="InterPro" id="IPR006311">
    <property type="entry name" value="TAT_signal"/>
</dbReference>
<feature type="chain" id="PRO_5003434526" description="Secreted protein" evidence="1">
    <location>
        <begin position="30"/>
        <end position="131"/>
    </location>
</feature>
<organism evidence="2 3">
    <name type="scientific">Streptomyces violaceusniger (strain Tu 4113)</name>
    <dbReference type="NCBI Taxonomy" id="653045"/>
    <lineage>
        <taxon>Bacteria</taxon>
        <taxon>Bacillati</taxon>
        <taxon>Actinomycetota</taxon>
        <taxon>Actinomycetes</taxon>
        <taxon>Kitasatosporales</taxon>
        <taxon>Streptomycetaceae</taxon>
        <taxon>Streptomyces</taxon>
        <taxon>Streptomyces violaceusniger group</taxon>
    </lineage>
</organism>
<gene>
    <name evidence="2" type="ORF">Strvi_5631</name>
</gene>
<reference evidence="2" key="1">
    <citation type="submission" date="2011-08" db="EMBL/GenBank/DDBJ databases">
        <title>Complete sequence of chromosome of Streptomyces violaceusniger Tu 4113.</title>
        <authorList>
            <consortium name="US DOE Joint Genome Institute"/>
            <person name="Lucas S."/>
            <person name="Han J."/>
            <person name="Lapidus A."/>
            <person name="Cheng J.-F."/>
            <person name="Goodwin L."/>
            <person name="Pitluck S."/>
            <person name="Peters L."/>
            <person name="Ivanova N."/>
            <person name="Daligault H."/>
            <person name="Detter J.C."/>
            <person name="Han C."/>
            <person name="Tapia R."/>
            <person name="Land M."/>
            <person name="Hauser L."/>
            <person name="Kyrpides N."/>
            <person name="Ivanova N."/>
            <person name="Pagani I."/>
            <person name="Hagen A."/>
            <person name="Katz L."/>
            <person name="Fiedler H.-P."/>
            <person name="Keasling J."/>
            <person name="Fortman J."/>
            <person name="Woyke T."/>
        </authorList>
    </citation>
    <scope>NUCLEOTIDE SEQUENCE [LARGE SCALE GENOMIC DNA]</scope>
    <source>
        <strain evidence="2">Tu 4113</strain>
    </source>
</reference>
<name>G2PFZ0_STRV4</name>
<dbReference type="RefSeq" id="WP_014058631.1">
    <property type="nucleotide sequence ID" value="NC_015957.1"/>
</dbReference>
<evidence type="ECO:0000313" key="3">
    <source>
        <dbReference type="Proteomes" id="UP000008703"/>
    </source>
</evidence>
<proteinExistence type="predicted"/>
<evidence type="ECO:0008006" key="4">
    <source>
        <dbReference type="Google" id="ProtNLM"/>
    </source>
</evidence>
<keyword evidence="1" id="KW-0732">Signal</keyword>
<dbReference type="EMBL" id="CP002994">
    <property type="protein sequence ID" value="AEM85145.1"/>
    <property type="molecule type" value="Genomic_DNA"/>
</dbReference>
<dbReference type="HOGENOM" id="CLU_1926471_0_0_11"/>
<dbReference type="AlphaFoldDB" id="G2PFZ0"/>